<dbReference type="GO" id="GO:0046872">
    <property type="term" value="F:metal ion binding"/>
    <property type="evidence" value="ECO:0007669"/>
    <property type="project" value="UniProtKB-KW"/>
</dbReference>
<dbReference type="InterPro" id="IPR032862">
    <property type="entry name" value="ALKBH6"/>
</dbReference>
<organism evidence="9 10">
    <name type="scientific">Psilocybe cf. subviscida</name>
    <dbReference type="NCBI Taxonomy" id="2480587"/>
    <lineage>
        <taxon>Eukaryota</taxon>
        <taxon>Fungi</taxon>
        <taxon>Dikarya</taxon>
        <taxon>Basidiomycota</taxon>
        <taxon>Agaricomycotina</taxon>
        <taxon>Agaricomycetes</taxon>
        <taxon>Agaricomycetidae</taxon>
        <taxon>Agaricales</taxon>
        <taxon>Agaricineae</taxon>
        <taxon>Strophariaceae</taxon>
        <taxon>Psilocybe</taxon>
    </lineage>
</organism>
<keyword evidence="4" id="KW-0223">Dioxygenase</keyword>
<name>A0A8H5BU55_9AGAR</name>
<dbReference type="PANTHER" id="PTHR46030">
    <property type="entry name" value="ALPHA-KETOGLUTARATE-DEPENDENT DIOXYGENASE ALKB HOMOLOG 6"/>
    <property type="match status" value="1"/>
</dbReference>
<keyword evidence="10" id="KW-1185">Reference proteome</keyword>
<evidence type="ECO:0000313" key="9">
    <source>
        <dbReference type="EMBL" id="KAF5329403.1"/>
    </source>
</evidence>
<evidence type="ECO:0000313" key="10">
    <source>
        <dbReference type="Proteomes" id="UP000567179"/>
    </source>
</evidence>
<dbReference type="GO" id="GO:0005634">
    <property type="term" value="C:nucleus"/>
    <property type="evidence" value="ECO:0007669"/>
    <property type="project" value="UniProtKB-SubCell"/>
</dbReference>
<evidence type="ECO:0000256" key="1">
    <source>
        <dbReference type="ARBA" id="ARBA00004123"/>
    </source>
</evidence>
<gene>
    <name evidence="9" type="ORF">D9619_008974</name>
</gene>
<comment type="similarity">
    <text evidence="2">Belongs to the alkB family.</text>
</comment>
<evidence type="ECO:0000256" key="3">
    <source>
        <dbReference type="ARBA" id="ARBA00022723"/>
    </source>
</evidence>
<dbReference type="PROSITE" id="PS51471">
    <property type="entry name" value="FE2OG_OXY"/>
    <property type="match status" value="1"/>
</dbReference>
<dbReference type="InterPro" id="IPR005123">
    <property type="entry name" value="Oxoglu/Fe-dep_dioxygenase_dom"/>
</dbReference>
<evidence type="ECO:0000256" key="4">
    <source>
        <dbReference type="ARBA" id="ARBA00022964"/>
    </source>
</evidence>
<reference evidence="9 10" key="1">
    <citation type="journal article" date="2020" name="ISME J.">
        <title>Uncovering the hidden diversity of litter-decomposition mechanisms in mushroom-forming fungi.</title>
        <authorList>
            <person name="Floudas D."/>
            <person name="Bentzer J."/>
            <person name="Ahren D."/>
            <person name="Johansson T."/>
            <person name="Persson P."/>
            <person name="Tunlid A."/>
        </authorList>
    </citation>
    <scope>NUCLEOTIDE SEQUENCE [LARGE SCALE GENOMIC DNA]</scope>
    <source>
        <strain evidence="9 10">CBS 101986</strain>
    </source>
</reference>
<comment type="subcellular location">
    <subcellularLocation>
        <location evidence="1">Nucleus</location>
    </subcellularLocation>
</comment>
<evidence type="ECO:0000256" key="5">
    <source>
        <dbReference type="ARBA" id="ARBA00023002"/>
    </source>
</evidence>
<keyword evidence="5" id="KW-0560">Oxidoreductase</keyword>
<feature type="domain" description="Fe2OG dioxygenase" evidence="8">
    <location>
        <begin position="98"/>
        <end position="240"/>
    </location>
</feature>
<dbReference type="AlphaFoldDB" id="A0A8H5BU55"/>
<evidence type="ECO:0000256" key="2">
    <source>
        <dbReference type="ARBA" id="ARBA00007879"/>
    </source>
</evidence>
<dbReference type="OrthoDB" id="412814at2759"/>
<accession>A0A8H5BU55</accession>
<dbReference type="PANTHER" id="PTHR46030:SF1">
    <property type="entry name" value="ALPHA-KETOGLUTARATE-DEPENDENT DIOXYGENASE ALKB HOMOLOG 6"/>
    <property type="match status" value="1"/>
</dbReference>
<keyword evidence="7" id="KW-0539">Nucleus</keyword>
<dbReference type="Gene3D" id="2.60.120.590">
    <property type="entry name" value="Alpha-ketoglutarate-dependent dioxygenase AlkB-like"/>
    <property type="match status" value="1"/>
</dbReference>
<dbReference type="EMBL" id="JAACJJ010000002">
    <property type="protein sequence ID" value="KAF5329403.1"/>
    <property type="molecule type" value="Genomic_DNA"/>
</dbReference>
<evidence type="ECO:0000259" key="8">
    <source>
        <dbReference type="PROSITE" id="PS51471"/>
    </source>
</evidence>
<keyword evidence="3" id="KW-0479">Metal-binding</keyword>
<keyword evidence="6" id="KW-0408">Iron</keyword>
<dbReference type="InterPro" id="IPR027450">
    <property type="entry name" value="AlkB-like"/>
</dbReference>
<protein>
    <recommendedName>
        <fullName evidence="8">Fe2OG dioxygenase domain-containing protein</fullName>
    </recommendedName>
</protein>
<dbReference type="SUPFAM" id="SSF51197">
    <property type="entry name" value="Clavaminate synthase-like"/>
    <property type="match status" value="1"/>
</dbReference>
<dbReference type="Pfam" id="PF13532">
    <property type="entry name" value="2OG-FeII_Oxy_2"/>
    <property type="match status" value="1"/>
</dbReference>
<evidence type="ECO:0000256" key="6">
    <source>
        <dbReference type="ARBA" id="ARBA00023004"/>
    </source>
</evidence>
<dbReference type="Proteomes" id="UP000567179">
    <property type="component" value="Unassembled WGS sequence"/>
</dbReference>
<proteinExistence type="inferred from homology"/>
<sequence>MEILSIGVAEDHQICPGVYYIPEFITKEEEDYILRKIDNSPQPKWKKLANRRLQIWGGEITARGTLVCHPMPPFVNQFPDIISRIKATGVFSDSPHKEPNHIIMNEYLPGQGIMPHEDGPQYYPVVATISLGSHTSFQYYCYKSNDFSGESEHGKVINMDPVLSIILEPRSLVVTSGMMYTSHLHGIDAVEEDIIASSSTDGISIANLDALRDISIRKAIEEGRPLKRGIRHSLTCRDVERTLTVPGGRH</sequence>
<comment type="caution">
    <text evidence="9">The sequence shown here is derived from an EMBL/GenBank/DDBJ whole genome shotgun (WGS) entry which is preliminary data.</text>
</comment>
<dbReference type="GO" id="GO:0051213">
    <property type="term" value="F:dioxygenase activity"/>
    <property type="evidence" value="ECO:0007669"/>
    <property type="project" value="UniProtKB-KW"/>
</dbReference>
<dbReference type="InterPro" id="IPR037151">
    <property type="entry name" value="AlkB-like_sf"/>
</dbReference>
<evidence type="ECO:0000256" key="7">
    <source>
        <dbReference type="ARBA" id="ARBA00023242"/>
    </source>
</evidence>